<name>A0A135W6C1_9FLAO</name>
<gene>
    <name evidence="1" type="ORF">AU378_18885</name>
</gene>
<evidence type="ECO:0000313" key="1">
    <source>
        <dbReference type="EMBL" id="KXH80465.1"/>
    </source>
</evidence>
<comment type="caution">
    <text evidence="1">The sequence shown here is derived from an EMBL/GenBank/DDBJ whole genome shotgun (WGS) entry which is preliminary data.</text>
</comment>
<evidence type="ECO:0000313" key="2">
    <source>
        <dbReference type="Proteomes" id="UP000070513"/>
    </source>
</evidence>
<proteinExistence type="predicted"/>
<sequence>MNKNVCREFKKYIKGNTINIIDPDHYITSESQVFKNADFSINISSKRKDEYDFYIKKAIINENLAFLVLWYKDHTTALCFYPVKSEYTPDLWIIEEITTRSIK</sequence>
<protein>
    <submittedName>
        <fullName evidence="1">Uncharacterized protein</fullName>
    </submittedName>
</protein>
<reference evidence="2" key="1">
    <citation type="submission" date="2015-12" db="EMBL/GenBank/DDBJ databases">
        <title>Genome sequence of a biocontrol rhizobacterium Chryseobacterium kwangjuense strain KJ1R5 isolated from pepper (Capsicum annuum L.).</title>
        <authorList>
            <person name="Jeong J.-J."/>
            <person name="Park H."/>
            <person name="Mannaa M."/>
            <person name="Sang M.K."/>
            <person name="Choi I.-G."/>
            <person name="Kim K.D."/>
        </authorList>
    </citation>
    <scope>NUCLEOTIDE SEQUENCE [LARGE SCALE GENOMIC DNA]</scope>
    <source>
        <strain evidence="2">KJ1R5</strain>
    </source>
</reference>
<accession>A0A135W6C1</accession>
<dbReference type="EMBL" id="LPUR01000017">
    <property type="protein sequence ID" value="KXH80465.1"/>
    <property type="molecule type" value="Genomic_DNA"/>
</dbReference>
<reference evidence="1 2" key="2">
    <citation type="journal article" date="2016" name="Genome Announc.">
        <title>Draft Genome Sequence of a Biocontrol Rhizobacterium, Chryseobacterium kwangjuense Strain KJ1R5, Isolated from Pepper (Capsicum annuum).</title>
        <authorList>
            <person name="Jeong J.J."/>
            <person name="Park H."/>
            <person name="Park B.H."/>
            <person name="Mannaa M."/>
            <person name="Sang M.K."/>
            <person name="Choi I.G."/>
            <person name="Kim K.D."/>
        </authorList>
    </citation>
    <scope>NUCLEOTIDE SEQUENCE [LARGE SCALE GENOMIC DNA]</scope>
    <source>
        <strain evidence="1 2">KJ1R5</strain>
    </source>
</reference>
<organism evidence="1 2">
    <name type="scientific">Chryseobacterium kwangjuense</name>
    <dbReference type="NCBI Taxonomy" id="267125"/>
    <lineage>
        <taxon>Bacteria</taxon>
        <taxon>Pseudomonadati</taxon>
        <taxon>Bacteroidota</taxon>
        <taxon>Flavobacteriia</taxon>
        <taxon>Flavobacteriales</taxon>
        <taxon>Weeksellaceae</taxon>
        <taxon>Chryseobacterium group</taxon>
        <taxon>Chryseobacterium</taxon>
    </lineage>
</organism>
<dbReference type="Proteomes" id="UP000070513">
    <property type="component" value="Unassembled WGS sequence"/>
</dbReference>
<dbReference type="AlphaFoldDB" id="A0A135W6C1"/>